<accession>A0A3B3SFJ9</accession>
<evidence type="ECO:0000256" key="1">
    <source>
        <dbReference type="SAM" id="Coils"/>
    </source>
</evidence>
<dbReference type="KEGG" id="pki:111846069"/>
<keyword evidence="3" id="KW-1185">Reference proteome</keyword>
<dbReference type="OrthoDB" id="8750280at2759"/>
<dbReference type="GeneTree" id="ENSGT00520000060044"/>
<organism evidence="2 3">
    <name type="scientific">Paramormyrops kingsleyae</name>
    <dbReference type="NCBI Taxonomy" id="1676925"/>
    <lineage>
        <taxon>Eukaryota</taxon>
        <taxon>Metazoa</taxon>
        <taxon>Chordata</taxon>
        <taxon>Craniata</taxon>
        <taxon>Vertebrata</taxon>
        <taxon>Euteleostomi</taxon>
        <taxon>Actinopterygii</taxon>
        <taxon>Neopterygii</taxon>
        <taxon>Teleostei</taxon>
        <taxon>Osteoglossocephala</taxon>
        <taxon>Osteoglossomorpha</taxon>
        <taxon>Osteoglossiformes</taxon>
        <taxon>Mormyridae</taxon>
        <taxon>Paramormyrops</taxon>
    </lineage>
</organism>
<dbReference type="AlphaFoldDB" id="A0A3B3SFJ9"/>
<evidence type="ECO:0000313" key="2">
    <source>
        <dbReference type="Ensembl" id="ENSPKIP00000029030.1"/>
    </source>
</evidence>
<reference evidence="2" key="1">
    <citation type="submission" date="2025-08" db="UniProtKB">
        <authorList>
            <consortium name="Ensembl"/>
        </authorList>
    </citation>
    <scope>IDENTIFICATION</scope>
</reference>
<dbReference type="Proteomes" id="UP000261540">
    <property type="component" value="Unplaced"/>
</dbReference>
<dbReference type="Ensembl" id="ENSPKIT00000009821.1">
    <property type="protein sequence ID" value="ENSPKIP00000029030.1"/>
    <property type="gene ID" value="ENSPKIG00000010438.1"/>
</dbReference>
<reference evidence="2" key="2">
    <citation type="submission" date="2025-09" db="UniProtKB">
        <authorList>
            <consortium name="Ensembl"/>
        </authorList>
    </citation>
    <scope>IDENTIFICATION</scope>
</reference>
<evidence type="ECO:0000313" key="3">
    <source>
        <dbReference type="Proteomes" id="UP000261540"/>
    </source>
</evidence>
<name>A0A3B3SFJ9_9TELE</name>
<sequence>MAAAVNVEKLSKLELLKLLEKFRKERDDAIHRESFLKEKLRQQECRMQVADVLKRKLKNMSLDNRVLRKTVKSLRVDLGLESSPKFQGKTTSDIIHELHEKERQCSFLRERNGKLSLAVDSLTSQLANNVASKAIVEEELQALQQSLKDMTNNQRRLLKLWEDKKVQREQLMLPAIPQRAGHRAQSHRAVQTDISIGAAHKLPPGCFEGRQYRWEAERNKCALERGSSSGV</sequence>
<protein>
    <submittedName>
        <fullName evidence="2">Zgc:113691</fullName>
    </submittedName>
</protein>
<proteinExistence type="predicted"/>
<keyword evidence="1" id="KW-0175">Coiled coil</keyword>
<feature type="coiled-coil region" evidence="1">
    <location>
        <begin position="133"/>
        <end position="160"/>
    </location>
</feature>